<dbReference type="Gene3D" id="3.90.1150.10">
    <property type="entry name" value="Aspartate Aminotransferase, domain 1"/>
    <property type="match status" value="1"/>
</dbReference>
<dbReference type="InterPro" id="IPR015424">
    <property type="entry name" value="PyrdxlP-dep_Trfase"/>
</dbReference>
<gene>
    <name evidence="7" type="ORF">EII38_02565</name>
</gene>
<evidence type="ECO:0000256" key="4">
    <source>
        <dbReference type="ARBA" id="ARBA00023239"/>
    </source>
</evidence>
<comment type="caution">
    <text evidence="7">The sequence shown here is derived from an EMBL/GenBank/DDBJ whole genome shotgun (WGS) entry which is preliminary data.</text>
</comment>
<keyword evidence="8" id="KW-1185">Reference proteome</keyword>
<evidence type="ECO:0000256" key="5">
    <source>
        <dbReference type="ARBA" id="ARBA00037974"/>
    </source>
</evidence>
<protein>
    <recommendedName>
        <fullName evidence="2">cysteine-S-conjugate beta-lyase</fullName>
        <ecNumber evidence="2">4.4.1.13</ecNumber>
    </recommendedName>
</protein>
<dbReference type="SUPFAM" id="SSF53383">
    <property type="entry name" value="PLP-dependent transferases"/>
    <property type="match status" value="1"/>
</dbReference>
<sequence>MTQYDFTTRPHRLGQGSLKWQTSEEDPELLQMWVADMDFVPHPDIQAALLDYVQDHVYGYATASHSLYQSIIDWEKNQHGYTINKEAIVLIEGVVPAISVAIQALTKEGDAILINTPVYPLFARTVRLQKRQLVSNSLQEKDGQFVINLEQLEKDIVEYQVKLYILCSPHNPGGRVWTKDELLKIGHICQKHGVVLISDEIHQDLALFGNKHHSFNTLSPDFKDFAIILTSATKTFNIAGTKNSFAIIENPNLRKAFSQQQLADNHSEIPTVGLIATEAALRHGKEWLCQLKQVLEENINYTVDFLTEHTNIKVMKPQGTYLVWLDFSAYGLSHKQIQEKLIKEAKVVLNDGASFGKEGLFHARFNTAAPLSTVQEACQRIARVFGK</sequence>
<evidence type="ECO:0000256" key="1">
    <source>
        <dbReference type="ARBA" id="ARBA00001933"/>
    </source>
</evidence>
<keyword evidence="7" id="KW-0032">Aminotransferase</keyword>
<dbReference type="EC" id="4.4.1.13" evidence="2"/>
<evidence type="ECO:0000256" key="3">
    <source>
        <dbReference type="ARBA" id="ARBA00022898"/>
    </source>
</evidence>
<dbReference type="RefSeq" id="WP_124775769.1">
    <property type="nucleotide sequence ID" value="NZ_RQZA01000001.1"/>
</dbReference>
<evidence type="ECO:0000313" key="8">
    <source>
        <dbReference type="Proteomes" id="UP000281771"/>
    </source>
</evidence>
<keyword evidence="4" id="KW-0456">Lyase</keyword>
<dbReference type="Proteomes" id="UP000281771">
    <property type="component" value="Unassembled WGS sequence"/>
</dbReference>
<proteinExistence type="inferred from homology"/>
<dbReference type="Gene3D" id="3.40.640.10">
    <property type="entry name" value="Type I PLP-dependent aspartate aminotransferase-like (Major domain)"/>
    <property type="match status" value="1"/>
</dbReference>
<dbReference type="InterPro" id="IPR015422">
    <property type="entry name" value="PyrdxlP-dep_Trfase_small"/>
</dbReference>
<dbReference type="PANTHER" id="PTHR43525:SF1">
    <property type="entry name" value="PROTEIN MALY"/>
    <property type="match status" value="1"/>
</dbReference>
<evidence type="ECO:0000256" key="2">
    <source>
        <dbReference type="ARBA" id="ARBA00012224"/>
    </source>
</evidence>
<dbReference type="GO" id="GO:0047804">
    <property type="term" value="F:cysteine-S-conjugate beta-lyase activity"/>
    <property type="evidence" value="ECO:0007669"/>
    <property type="project" value="UniProtKB-EC"/>
</dbReference>
<dbReference type="GO" id="GO:0030170">
    <property type="term" value="F:pyridoxal phosphate binding"/>
    <property type="evidence" value="ECO:0007669"/>
    <property type="project" value="InterPro"/>
</dbReference>
<dbReference type="CDD" id="cd00609">
    <property type="entry name" value="AAT_like"/>
    <property type="match status" value="1"/>
</dbReference>
<dbReference type="EMBL" id="RQZA01000001">
    <property type="protein sequence ID" value="RRD32639.1"/>
    <property type="molecule type" value="Genomic_DNA"/>
</dbReference>
<keyword evidence="3" id="KW-0663">Pyridoxal phosphate</keyword>
<dbReference type="InterPro" id="IPR027619">
    <property type="entry name" value="C-S_lyase_PatB-like"/>
</dbReference>
<evidence type="ECO:0000259" key="6">
    <source>
        <dbReference type="Pfam" id="PF00155"/>
    </source>
</evidence>
<accession>A0A3P1VEJ3</accession>
<keyword evidence="7" id="KW-0808">Transferase</keyword>
<organism evidence="7 8">
    <name type="scientific">Streptococcus minor</name>
    <dbReference type="NCBI Taxonomy" id="229549"/>
    <lineage>
        <taxon>Bacteria</taxon>
        <taxon>Bacillati</taxon>
        <taxon>Bacillota</taxon>
        <taxon>Bacilli</taxon>
        <taxon>Lactobacillales</taxon>
        <taxon>Streptococcaceae</taxon>
        <taxon>Streptococcus</taxon>
    </lineage>
</organism>
<reference evidence="7 8" key="1">
    <citation type="submission" date="2018-11" db="EMBL/GenBank/DDBJ databases">
        <title>Genomes From Bacteria Associated with the Canine Oral Cavity: a Test Case for Automated Genome-Based Taxonomic Assignment.</title>
        <authorList>
            <person name="Coil D.A."/>
            <person name="Jospin G."/>
            <person name="Darling A.E."/>
            <person name="Wallis C."/>
            <person name="Davis I.J."/>
            <person name="Harris S."/>
            <person name="Eisen J.A."/>
            <person name="Holcombe L.J."/>
            <person name="O'Flynn C."/>
        </authorList>
    </citation>
    <scope>NUCLEOTIDE SEQUENCE [LARGE SCALE GENOMIC DNA]</scope>
    <source>
        <strain evidence="7 8">OH4621_COT-116</strain>
    </source>
</reference>
<dbReference type="NCBIfam" id="TIGR04350">
    <property type="entry name" value="C_S_lyase_PatB"/>
    <property type="match status" value="1"/>
</dbReference>
<dbReference type="PANTHER" id="PTHR43525">
    <property type="entry name" value="PROTEIN MALY"/>
    <property type="match status" value="1"/>
</dbReference>
<comment type="similarity">
    <text evidence="5">Belongs to the class-II pyridoxal-phosphate-dependent aminotransferase family. MalY/PatB cystathionine beta-lyase subfamily.</text>
</comment>
<dbReference type="STRING" id="1123309.GCA_000377005_01720"/>
<evidence type="ECO:0000313" key="7">
    <source>
        <dbReference type="EMBL" id="RRD32639.1"/>
    </source>
</evidence>
<dbReference type="InterPro" id="IPR015421">
    <property type="entry name" value="PyrdxlP-dep_Trfase_major"/>
</dbReference>
<comment type="cofactor">
    <cofactor evidence="1">
        <name>pyridoxal 5'-phosphate</name>
        <dbReference type="ChEBI" id="CHEBI:597326"/>
    </cofactor>
</comment>
<name>A0A3P1VEJ3_9STRE</name>
<dbReference type="InterPro" id="IPR051798">
    <property type="entry name" value="Class-II_PLP-Dep_Aminotrans"/>
</dbReference>
<dbReference type="AlphaFoldDB" id="A0A3P1VEJ3"/>
<feature type="domain" description="Aminotransferase class I/classII large" evidence="6">
    <location>
        <begin position="51"/>
        <end position="381"/>
    </location>
</feature>
<dbReference type="InterPro" id="IPR004839">
    <property type="entry name" value="Aminotransferase_I/II_large"/>
</dbReference>
<dbReference type="Pfam" id="PF00155">
    <property type="entry name" value="Aminotran_1_2"/>
    <property type="match status" value="1"/>
</dbReference>
<dbReference type="GO" id="GO:0008483">
    <property type="term" value="F:transaminase activity"/>
    <property type="evidence" value="ECO:0007669"/>
    <property type="project" value="UniProtKB-KW"/>
</dbReference>